<dbReference type="InterPro" id="IPR011989">
    <property type="entry name" value="ARM-like"/>
</dbReference>
<dbReference type="Pfam" id="PF00076">
    <property type="entry name" value="RRM_1"/>
    <property type="match status" value="2"/>
</dbReference>
<dbReference type="SMART" id="SM00360">
    <property type="entry name" value="RRM"/>
    <property type="match status" value="2"/>
</dbReference>
<accession>A0AAD7UUV6</accession>
<feature type="repeat" description="Pumilio" evidence="3">
    <location>
        <begin position="823"/>
        <end position="861"/>
    </location>
</feature>
<dbReference type="CDD" id="cd00590">
    <property type="entry name" value="RRM_SF"/>
    <property type="match status" value="1"/>
</dbReference>
<feature type="compositionally biased region" description="Polar residues" evidence="4">
    <location>
        <begin position="169"/>
        <end position="178"/>
    </location>
</feature>
<sequence length="1045" mass="114388">MMKEPGSMRQAYATSRDLDVVLEENEAGVSMSQGGMSYLDQVLDPTMSNSLSFLRGAHTKTTTTSSSAYHDIPTTSSMDTTRSTLPMRRARAGTMPSMVHLPEERAHRSPLLRPSAAAAVAAADTRHRSGSLNLPVPPPLTIFGSSWSSGMDVNQQQQEQNQQQQQQQVRSSLPSPATEQLLRGDRDFSIARTLRSLGLEDESNVPTGAGAGAAPATTATNNGLYHHHHHHHTPYSQHHHHRQEQPPAPATDILVPGTQGRSLLSGNRSRSYSVNAASRYQDRTIPAHIAPPLAPQAATQPPTTTPAAPQPPTTSPPMRTTRARASTFANPLDSLTVQRNRPRASSMGRMDYDRGMNPPSSLWQMQLPTLDSVTDDESSYVDREFATKQPESSLSLGDSELLANMLHTQQVYNDTIPSEQHQDTVYMNGNGVPEPYLHYSQSTPTFRNHQAQMMPSTSSPTQTATRSLWIGNIDSTVTIENLTQLFSSFGPIESVRLLLEKECAFVNFFHVEDAVRAKEEVLGRLGGRVGNCIVRIGYGRADAAIPDTTALQPTRALWLGNIPSGMAPSTLQHIFSSFGAIESVRVLSHKNCGFVNFEQVDSASKAREALLQNEIGVQGFAGVRVGFAKVPPAKTGAANDGITTTTSGVVNANSSNGVTKLHGDNDRATMEDGNSWLTDLWSIMKEYGAEDKALNLVKALETSSGYFESIPPVPEFGATRKFDAARLREIRKKLDNAGHGTKEVETIAYDCMDEIAELSSDYIGNTVVQRLFEKCTEDTKAAMLKRIGPHMAAISVHKNGTWAAQKIIDTIKTPEQIHLVCTHLRPYVPPLLLDQFGNYAVQCCLRLGDGNNQFIFDAMVEKLLNVAQGRFGARAMRGTLDNQHVTLNQKIFVAAALTQNALSLSTNPNGALLLSWLMESSNLEKRHLLLAKRLKPHLVQVATHKLGSQTLLKLVNQDNEDEARRVVLEAITDKDALQEIVSDSVRGSPLIQKIIASSYISEEQQEQLVDQVCPLLGKLQGPGHKKLLDELENNMNNNNSDHHSQ</sequence>
<feature type="region of interest" description="Disordered" evidence="4">
    <location>
        <begin position="60"/>
        <end position="81"/>
    </location>
</feature>
<keyword evidence="8" id="KW-1185">Reference proteome</keyword>
<feature type="region of interest" description="Disordered" evidence="4">
    <location>
        <begin position="283"/>
        <end position="321"/>
    </location>
</feature>
<dbReference type="EMBL" id="JARTCD010000068">
    <property type="protein sequence ID" value="KAJ8653994.1"/>
    <property type="molecule type" value="Genomic_DNA"/>
</dbReference>
<organism evidence="7 8">
    <name type="scientific">Lichtheimia ornata</name>
    <dbReference type="NCBI Taxonomy" id="688661"/>
    <lineage>
        <taxon>Eukaryota</taxon>
        <taxon>Fungi</taxon>
        <taxon>Fungi incertae sedis</taxon>
        <taxon>Mucoromycota</taxon>
        <taxon>Mucoromycotina</taxon>
        <taxon>Mucoromycetes</taxon>
        <taxon>Mucorales</taxon>
        <taxon>Lichtheimiaceae</taxon>
        <taxon>Lichtheimia</taxon>
    </lineage>
</organism>
<evidence type="ECO:0000256" key="2">
    <source>
        <dbReference type="PROSITE-ProRule" id="PRU00176"/>
    </source>
</evidence>
<dbReference type="GeneID" id="83217734"/>
<evidence type="ECO:0000259" key="5">
    <source>
        <dbReference type="PROSITE" id="PS50102"/>
    </source>
</evidence>
<dbReference type="InterPro" id="IPR035979">
    <property type="entry name" value="RBD_domain_sf"/>
</dbReference>
<dbReference type="Gene3D" id="1.25.10.10">
    <property type="entry name" value="Leucine-rich Repeat Variant"/>
    <property type="match status" value="1"/>
</dbReference>
<feature type="region of interest" description="Disordered" evidence="4">
    <location>
        <begin position="143"/>
        <end position="186"/>
    </location>
</feature>
<dbReference type="GO" id="GO:0000288">
    <property type="term" value="P:nuclear-transcribed mRNA catabolic process, deadenylation-dependent decay"/>
    <property type="evidence" value="ECO:0007669"/>
    <property type="project" value="TreeGrafter"/>
</dbReference>
<evidence type="ECO:0000259" key="6">
    <source>
        <dbReference type="PROSITE" id="PS50303"/>
    </source>
</evidence>
<dbReference type="SMART" id="SM00025">
    <property type="entry name" value="Pumilio"/>
    <property type="match status" value="6"/>
</dbReference>
<evidence type="ECO:0000313" key="7">
    <source>
        <dbReference type="EMBL" id="KAJ8653994.1"/>
    </source>
</evidence>
<dbReference type="InterPro" id="IPR000504">
    <property type="entry name" value="RRM_dom"/>
</dbReference>
<feature type="compositionally biased region" description="Low complexity" evidence="4">
    <location>
        <begin position="206"/>
        <end position="223"/>
    </location>
</feature>
<evidence type="ECO:0000313" key="8">
    <source>
        <dbReference type="Proteomes" id="UP001234581"/>
    </source>
</evidence>
<feature type="domain" description="RRM" evidence="5">
    <location>
        <begin position="466"/>
        <end position="541"/>
    </location>
</feature>
<feature type="compositionally biased region" description="Low complexity" evidence="4">
    <location>
        <begin position="295"/>
        <end position="307"/>
    </location>
</feature>
<dbReference type="PROSITE" id="PS50302">
    <property type="entry name" value="PUM"/>
    <property type="match status" value="3"/>
</dbReference>
<dbReference type="PROSITE" id="PS50303">
    <property type="entry name" value="PUM_HD"/>
    <property type="match status" value="1"/>
</dbReference>
<feature type="domain" description="RRM" evidence="5">
    <location>
        <begin position="555"/>
        <end position="630"/>
    </location>
</feature>
<dbReference type="AlphaFoldDB" id="A0AAD7UUV6"/>
<evidence type="ECO:0008006" key="9">
    <source>
        <dbReference type="Google" id="ProtNLM"/>
    </source>
</evidence>
<dbReference type="InterPro" id="IPR052645">
    <property type="entry name" value="Pumilio_domain_protein"/>
</dbReference>
<dbReference type="SUPFAM" id="SSF48371">
    <property type="entry name" value="ARM repeat"/>
    <property type="match status" value="1"/>
</dbReference>
<dbReference type="GO" id="GO:0003723">
    <property type="term" value="F:RNA binding"/>
    <property type="evidence" value="ECO:0007669"/>
    <property type="project" value="UniProtKB-UniRule"/>
</dbReference>
<evidence type="ECO:0000256" key="3">
    <source>
        <dbReference type="PROSITE-ProRule" id="PRU00317"/>
    </source>
</evidence>
<dbReference type="InterPro" id="IPR012677">
    <property type="entry name" value="Nucleotide-bd_a/b_plait_sf"/>
</dbReference>
<feature type="repeat" description="Pumilio" evidence="3">
    <location>
        <begin position="933"/>
        <end position="969"/>
    </location>
</feature>
<dbReference type="InterPro" id="IPR033133">
    <property type="entry name" value="PUM-HD"/>
</dbReference>
<feature type="compositionally biased region" description="Low complexity" evidence="4">
    <location>
        <begin position="154"/>
        <end position="168"/>
    </location>
</feature>
<keyword evidence="2" id="KW-0694">RNA-binding</keyword>
<dbReference type="PROSITE" id="PS50102">
    <property type="entry name" value="RRM"/>
    <property type="match status" value="2"/>
</dbReference>
<dbReference type="InterPro" id="IPR001313">
    <property type="entry name" value="Pumilio_RNA-bd_rpt"/>
</dbReference>
<dbReference type="Pfam" id="PF00806">
    <property type="entry name" value="PUF"/>
    <property type="match status" value="4"/>
</dbReference>
<proteinExistence type="predicted"/>
<dbReference type="PANTHER" id="PTHR47093:SF1">
    <property type="entry name" value="PROTEIN JSN1-RELATED"/>
    <property type="match status" value="1"/>
</dbReference>
<feature type="repeat" description="Pumilio" evidence="3">
    <location>
        <begin position="750"/>
        <end position="785"/>
    </location>
</feature>
<dbReference type="Gene3D" id="3.30.70.330">
    <property type="match status" value="2"/>
</dbReference>
<protein>
    <recommendedName>
        <fullName evidence="9">ARM repeat-containing protein</fullName>
    </recommendedName>
</protein>
<dbReference type="Proteomes" id="UP001234581">
    <property type="component" value="Unassembled WGS sequence"/>
</dbReference>
<comment type="caution">
    <text evidence="7">The sequence shown here is derived from an EMBL/GenBank/DDBJ whole genome shotgun (WGS) entry which is preliminary data.</text>
</comment>
<evidence type="ECO:0000256" key="1">
    <source>
        <dbReference type="ARBA" id="ARBA00022737"/>
    </source>
</evidence>
<feature type="compositionally biased region" description="Low complexity" evidence="4">
    <location>
        <begin position="260"/>
        <end position="270"/>
    </location>
</feature>
<keyword evidence="1" id="KW-0677">Repeat</keyword>
<dbReference type="PANTHER" id="PTHR47093">
    <property type="entry name" value="PROTEIN JSN1-RELATED"/>
    <property type="match status" value="1"/>
</dbReference>
<feature type="domain" description="PUM-HD" evidence="6">
    <location>
        <begin position="688"/>
        <end position="1035"/>
    </location>
</feature>
<gene>
    <name evidence="7" type="ORF">O0I10_010330</name>
</gene>
<dbReference type="InterPro" id="IPR016024">
    <property type="entry name" value="ARM-type_fold"/>
</dbReference>
<name>A0AAD7UUV6_9FUNG</name>
<dbReference type="RefSeq" id="XP_058338908.1">
    <property type="nucleotide sequence ID" value="XM_058490312.1"/>
</dbReference>
<feature type="compositionally biased region" description="Basic residues" evidence="4">
    <location>
        <begin position="225"/>
        <end position="242"/>
    </location>
</feature>
<evidence type="ECO:0000256" key="4">
    <source>
        <dbReference type="SAM" id="MobiDB-lite"/>
    </source>
</evidence>
<feature type="compositionally biased region" description="Polar residues" evidence="4">
    <location>
        <begin position="143"/>
        <end position="153"/>
    </location>
</feature>
<reference evidence="7 8" key="1">
    <citation type="submission" date="2023-03" db="EMBL/GenBank/DDBJ databases">
        <title>Genome sequence of Lichtheimia ornata CBS 291.66.</title>
        <authorList>
            <person name="Mohabir J.T."/>
            <person name="Shea T.P."/>
            <person name="Kurbessoian T."/>
            <person name="Berby B."/>
            <person name="Fontaine J."/>
            <person name="Livny J."/>
            <person name="Gnirke A."/>
            <person name="Stajich J.E."/>
            <person name="Cuomo C.A."/>
        </authorList>
    </citation>
    <scope>NUCLEOTIDE SEQUENCE [LARGE SCALE GENOMIC DNA]</scope>
    <source>
        <strain evidence="7">CBS 291.66</strain>
    </source>
</reference>
<feature type="region of interest" description="Disordered" evidence="4">
    <location>
        <begin position="199"/>
        <end position="270"/>
    </location>
</feature>
<dbReference type="SUPFAM" id="SSF54928">
    <property type="entry name" value="RNA-binding domain, RBD"/>
    <property type="match status" value="1"/>
</dbReference>